<evidence type="ECO:0000313" key="4">
    <source>
        <dbReference type="Proteomes" id="UP000680067"/>
    </source>
</evidence>
<keyword evidence="1" id="KW-0472">Membrane</keyword>
<feature type="transmembrane region" description="Helical" evidence="1">
    <location>
        <begin position="396"/>
        <end position="414"/>
    </location>
</feature>
<evidence type="ECO:0000256" key="1">
    <source>
        <dbReference type="SAM" id="Phobius"/>
    </source>
</evidence>
<evidence type="ECO:0000259" key="2">
    <source>
        <dbReference type="PROSITE" id="PS51857"/>
    </source>
</evidence>
<keyword evidence="1" id="KW-1133">Transmembrane helix</keyword>
<dbReference type="PROSITE" id="PS51857">
    <property type="entry name" value="CSD_2"/>
    <property type="match status" value="1"/>
</dbReference>
<dbReference type="RefSeq" id="WP_212687253.1">
    <property type="nucleotide sequence ID" value="NZ_JAGSPN010000004.1"/>
</dbReference>
<feature type="transmembrane region" description="Helical" evidence="1">
    <location>
        <begin position="363"/>
        <end position="384"/>
    </location>
</feature>
<feature type="transmembrane region" description="Helical" evidence="1">
    <location>
        <begin position="54"/>
        <end position="75"/>
    </location>
</feature>
<feature type="domain" description="CSD" evidence="2">
    <location>
        <begin position="562"/>
        <end position="623"/>
    </location>
</feature>
<gene>
    <name evidence="3" type="ORF">KDM89_07085</name>
</gene>
<keyword evidence="4" id="KW-1185">Reference proteome</keyword>
<accession>A0A941DLU0</accession>
<feature type="transmembrane region" description="Helical" evidence="1">
    <location>
        <begin position="182"/>
        <end position="200"/>
    </location>
</feature>
<dbReference type="GO" id="GO:0005829">
    <property type="term" value="C:cytosol"/>
    <property type="evidence" value="ECO:0007669"/>
    <property type="project" value="UniProtKB-ARBA"/>
</dbReference>
<keyword evidence="1" id="KW-0812">Transmembrane</keyword>
<dbReference type="GO" id="GO:0003676">
    <property type="term" value="F:nucleic acid binding"/>
    <property type="evidence" value="ECO:0007669"/>
    <property type="project" value="InterPro"/>
</dbReference>
<reference evidence="3" key="1">
    <citation type="submission" date="2021-04" db="EMBL/GenBank/DDBJ databases">
        <title>novel species isolated from subtropical streams in China.</title>
        <authorList>
            <person name="Lu H."/>
        </authorList>
    </citation>
    <scope>NUCLEOTIDE SEQUENCE</scope>
    <source>
        <strain evidence="3">LFS511W</strain>
    </source>
</reference>
<organism evidence="3 4">
    <name type="scientific">Undibacterium luofuense</name>
    <dbReference type="NCBI Taxonomy" id="2828733"/>
    <lineage>
        <taxon>Bacteria</taxon>
        <taxon>Pseudomonadati</taxon>
        <taxon>Pseudomonadota</taxon>
        <taxon>Betaproteobacteria</taxon>
        <taxon>Burkholderiales</taxon>
        <taxon>Oxalobacteraceae</taxon>
        <taxon>Undibacterium</taxon>
    </lineage>
</organism>
<dbReference type="InterPro" id="IPR002059">
    <property type="entry name" value="CSP_DNA-bd"/>
</dbReference>
<proteinExistence type="predicted"/>
<evidence type="ECO:0000313" key="3">
    <source>
        <dbReference type="EMBL" id="MBR7781897.1"/>
    </source>
</evidence>
<protein>
    <submittedName>
        <fullName evidence="3">Cold shock domain-containing protein</fullName>
    </submittedName>
</protein>
<comment type="caution">
    <text evidence="3">The sequence shown here is derived from an EMBL/GenBank/DDBJ whole genome shotgun (WGS) entry which is preliminary data.</text>
</comment>
<feature type="transmembrane region" description="Helical" evidence="1">
    <location>
        <begin position="24"/>
        <end position="42"/>
    </location>
</feature>
<sequence>MSFDFNTKDQLFSRYPNPYKTENWFLLAVSLLNLAGVIVLFLNARTYLRNSEHMLFGMCMLLTVLFLFVLGRTAIRLLTQLRFVFGRGYPAGLAPELNAGVIGHSKQADQLIELMRHQTIPFSEPQGPVEGLLFALFRSLLVAPGAVREQAKQHFESLLINGALLLSLLSSWLLFSGSDQEGIVSVLYLPLTGLSLLTVLQRRYAAQQTSAMPFMLRLIGLIGFAILGPVLVPRLLPHADITPMWTPPLILLTGTLLNAGLALYALVAQLDIPASTSVACEETRLTMNAAPGQLWTEINQLFKENWFEGIPNRAYANITPEIAGEIRGRFQGYILEETQPEPVHPSGNGEPGRLLQTRFGPALVGLNGLAVLAAFSAFLSAAILSSALGEFKPAGVYNFVLCLLALQMLTLHALRSGHLLWSRMYFRSTLIWIETQGTYQTADFQVGNQMNSHFSSRSSVTRTEDAILRVWMADLYTVCFGKENQRYLVSLAPSLVKPAWYLRRLEEFARNQSSVAAPVSARDLEHTRTMSGFEALAKQTPDQQSFQQNQISQQEQRPLPTIGHGRIKLIQQDRGFGFIQQQGGPDMYFRVQHLETQDLQAGAEVRFEIISTQRGSEARKIRALNEQS</sequence>
<dbReference type="AlphaFoldDB" id="A0A941DLU0"/>
<feature type="transmembrane region" description="Helical" evidence="1">
    <location>
        <begin position="244"/>
        <end position="267"/>
    </location>
</feature>
<dbReference type="Gene3D" id="2.40.50.140">
    <property type="entry name" value="Nucleic acid-binding proteins"/>
    <property type="match status" value="1"/>
</dbReference>
<dbReference type="SUPFAM" id="SSF50249">
    <property type="entry name" value="Nucleic acid-binding proteins"/>
    <property type="match status" value="1"/>
</dbReference>
<dbReference type="Proteomes" id="UP000680067">
    <property type="component" value="Unassembled WGS sequence"/>
</dbReference>
<dbReference type="EMBL" id="JAGSPN010000004">
    <property type="protein sequence ID" value="MBR7781897.1"/>
    <property type="molecule type" value="Genomic_DNA"/>
</dbReference>
<dbReference type="Pfam" id="PF00313">
    <property type="entry name" value="CSD"/>
    <property type="match status" value="1"/>
</dbReference>
<dbReference type="InterPro" id="IPR012340">
    <property type="entry name" value="NA-bd_OB-fold"/>
</dbReference>
<dbReference type="SMART" id="SM00357">
    <property type="entry name" value="CSP"/>
    <property type="match status" value="1"/>
</dbReference>
<name>A0A941DLU0_9BURK</name>
<dbReference type="InterPro" id="IPR011129">
    <property type="entry name" value="CSD"/>
</dbReference>
<feature type="transmembrane region" description="Helical" evidence="1">
    <location>
        <begin position="159"/>
        <end position="176"/>
    </location>
</feature>
<feature type="transmembrane region" description="Helical" evidence="1">
    <location>
        <begin position="212"/>
        <end position="232"/>
    </location>
</feature>